<feature type="non-terminal residue" evidence="1">
    <location>
        <position position="86"/>
    </location>
</feature>
<evidence type="ECO:0000313" key="2">
    <source>
        <dbReference type="Proteomes" id="UP000291084"/>
    </source>
</evidence>
<dbReference type="AlphaFoldDB" id="A0A0S3QZF8"/>
<accession>A0A0S3QZF8</accession>
<reference evidence="1 2" key="1">
    <citation type="journal article" date="2015" name="Sci. Rep.">
        <title>The power of single molecule real-time sequencing technology in the de novo assembly of a eukaryotic genome.</title>
        <authorList>
            <person name="Sakai H."/>
            <person name="Naito K."/>
            <person name="Ogiso-Tanaka E."/>
            <person name="Takahashi Y."/>
            <person name="Iseki K."/>
            <person name="Muto C."/>
            <person name="Satou K."/>
            <person name="Teruya K."/>
            <person name="Shiroma A."/>
            <person name="Shimoji M."/>
            <person name="Hirano T."/>
            <person name="Itoh T."/>
            <person name="Kaga A."/>
            <person name="Tomooka N."/>
        </authorList>
    </citation>
    <scope>NUCLEOTIDE SEQUENCE [LARGE SCALE GENOMIC DNA]</scope>
    <source>
        <strain evidence="2">cv. Shumari</strain>
    </source>
</reference>
<keyword evidence="2" id="KW-1185">Reference proteome</keyword>
<sequence length="86" mass="10154">MAKKTLIMIHDHKQKCSVVDEMTEAKIPVPTKVAMAVKLPEKRRYPAMDGRWAYYKVQRGWLCFKTEIAQCWKTEYSSRRVAKESF</sequence>
<dbReference type="Proteomes" id="UP000291084">
    <property type="component" value="Chromosome 1"/>
</dbReference>
<proteinExistence type="predicted"/>
<evidence type="ECO:0000313" key="1">
    <source>
        <dbReference type="EMBL" id="BAT73700.1"/>
    </source>
</evidence>
<protein>
    <submittedName>
        <fullName evidence="1">Uncharacterized protein</fullName>
    </submittedName>
</protein>
<dbReference type="EMBL" id="AP015034">
    <property type="protein sequence ID" value="BAT73700.1"/>
    <property type="molecule type" value="Genomic_DNA"/>
</dbReference>
<name>A0A0S3QZF8_PHAAN</name>
<organism evidence="1 2">
    <name type="scientific">Vigna angularis var. angularis</name>
    <dbReference type="NCBI Taxonomy" id="157739"/>
    <lineage>
        <taxon>Eukaryota</taxon>
        <taxon>Viridiplantae</taxon>
        <taxon>Streptophyta</taxon>
        <taxon>Embryophyta</taxon>
        <taxon>Tracheophyta</taxon>
        <taxon>Spermatophyta</taxon>
        <taxon>Magnoliopsida</taxon>
        <taxon>eudicotyledons</taxon>
        <taxon>Gunneridae</taxon>
        <taxon>Pentapetalae</taxon>
        <taxon>rosids</taxon>
        <taxon>fabids</taxon>
        <taxon>Fabales</taxon>
        <taxon>Fabaceae</taxon>
        <taxon>Papilionoideae</taxon>
        <taxon>50 kb inversion clade</taxon>
        <taxon>NPAAA clade</taxon>
        <taxon>indigoferoid/millettioid clade</taxon>
        <taxon>Phaseoleae</taxon>
        <taxon>Vigna</taxon>
    </lineage>
</organism>
<gene>
    <name evidence="1" type="primary">Vigan.01G121400</name>
    <name evidence="1" type="ORF">VIGAN_01121400</name>
</gene>